<dbReference type="Gene3D" id="1.10.357.110">
    <property type="entry name" value="Vacuolar protein sorting-associated protein 53, C-terminus"/>
    <property type="match status" value="1"/>
</dbReference>
<gene>
    <name evidence="11" type="ORF">I303_04369</name>
</gene>
<dbReference type="InterPro" id="IPR007234">
    <property type="entry name" value="Vps53_N"/>
</dbReference>
<feature type="domain" description="Vps53 C-terminal" evidence="10">
    <location>
        <begin position="645"/>
        <end position="726"/>
    </location>
</feature>
<dbReference type="VEuPathDB" id="FungiDB:I303_04369"/>
<dbReference type="GO" id="GO:0042147">
    <property type="term" value="P:retrograde transport, endosome to Golgi"/>
    <property type="evidence" value="ECO:0007669"/>
    <property type="project" value="InterPro"/>
</dbReference>
<feature type="domain" description="Vps53 N-terminal" evidence="9">
    <location>
        <begin position="34"/>
        <end position="399"/>
    </location>
</feature>
<dbReference type="InterPro" id="IPR039766">
    <property type="entry name" value="Vps53"/>
</dbReference>
<name>A0A1A6A4Q4_9TREE</name>
<evidence type="ECO:0000259" key="10">
    <source>
        <dbReference type="Pfam" id="PF16854"/>
    </source>
</evidence>
<evidence type="ECO:0000256" key="4">
    <source>
        <dbReference type="ARBA" id="ARBA00022753"/>
    </source>
</evidence>
<dbReference type="GO" id="GO:0000938">
    <property type="term" value="C:GARP complex"/>
    <property type="evidence" value="ECO:0007669"/>
    <property type="project" value="InterPro"/>
</dbReference>
<evidence type="ECO:0000256" key="6">
    <source>
        <dbReference type="ARBA" id="ARBA00023136"/>
    </source>
</evidence>
<feature type="coiled-coil region" evidence="7">
    <location>
        <begin position="49"/>
        <end position="113"/>
    </location>
</feature>
<keyword evidence="4" id="KW-0967">Endosome</keyword>
<evidence type="ECO:0000256" key="7">
    <source>
        <dbReference type="SAM" id="Coils"/>
    </source>
</evidence>
<dbReference type="InterPro" id="IPR031745">
    <property type="entry name" value="Vps53_C"/>
</dbReference>
<dbReference type="GO" id="GO:0010008">
    <property type="term" value="C:endosome membrane"/>
    <property type="evidence" value="ECO:0007669"/>
    <property type="project" value="UniProtKB-SubCell"/>
</dbReference>
<protein>
    <submittedName>
        <fullName evidence="11">Vacuolar-sorting protein 53 long isoform</fullName>
    </submittedName>
</protein>
<dbReference type="AlphaFoldDB" id="A0A1A6A4Q4"/>
<proteinExistence type="inferred from homology"/>
<comment type="subcellular location">
    <subcellularLocation>
        <location evidence="2">Endosome membrane</location>
        <topology evidence="2">Peripheral membrane protein</topology>
    </subcellularLocation>
    <subcellularLocation>
        <location evidence="1">Golgi apparatus</location>
        <location evidence="1">trans-Golgi network membrane</location>
        <topology evidence="1">Peripheral membrane protein</topology>
    </subcellularLocation>
</comment>
<dbReference type="FunFam" id="1.10.357.110:FF:000004">
    <property type="entry name" value="Vacuolar-sorting protein 53 long isoform"/>
    <property type="match status" value="1"/>
</dbReference>
<keyword evidence="6" id="KW-0472">Membrane</keyword>
<dbReference type="GO" id="GO:0005829">
    <property type="term" value="C:cytosol"/>
    <property type="evidence" value="ECO:0007669"/>
    <property type="project" value="GOC"/>
</dbReference>
<dbReference type="PANTHER" id="PTHR12820">
    <property type="entry name" value="VACUOLAR SORTING PROTEIN 53"/>
    <property type="match status" value="1"/>
</dbReference>
<evidence type="ECO:0000256" key="8">
    <source>
        <dbReference type="SAM" id="MobiDB-lite"/>
    </source>
</evidence>
<evidence type="ECO:0000256" key="1">
    <source>
        <dbReference type="ARBA" id="ARBA00004150"/>
    </source>
</evidence>
<dbReference type="Pfam" id="PF16854">
    <property type="entry name" value="VPS53_C"/>
    <property type="match status" value="1"/>
</dbReference>
<dbReference type="EMBL" id="KI894031">
    <property type="protein sequence ID" value="OBR85041.1"/>
    <property type="molecule type" value="Genomic_DNA"/>
</dbReference>
<organism evidence="11">
    <name type="scientific">Kwoniella dejecticola CBS 10117</name>
    <dbReference type="NCBI Taxonomy" id="1296121"/>
    <lineage>
        <taxon>Eukaryota</taxon>
        <taxon>Fungi</taxon>
        <taxon>Dikarya</taxon>
        <taxon>Basidiomycota</taxon>
        <taxon>Agaricomycotina</taxon>
        <taxon>Tremellomycetes</taxon>
        <taxon>Tremellales</taxon>
        <taxon>Cryptococcaceae</taxon>
        <taxon>Kwoniella</taxon>
    </lineage>
</organism>
<dbReference type="Pfam" id="PF04100">
    <property type="entry name" value="Vps53_N"/>
    <property type="match status" value="1"/>
</dbReference>
<dbReference type="STRING" id="1296121.A0A1A6A4Q4"/>
<accession>A0A1A6A4Q4</accession>
<reference evidence="11" key="1">
    <citation type="submission" date="2013-07" db="EMBL/GenBank/DDBJ databases">
        <title>The Genome Sequence of Cryptococcus dejecticola CBS10117.</title>
        <authorList>
            <consortium name="The Broad Institute Genome Sequencing Platform"/>
            <person name="Cuomo C."/>
            <person name="Litvintseva A."/>
            <person name="Chen Y."/>
            <person name="Heitman J."/>
            <person name="Sun S."/>
            <person name="Springer D."/>
            <person name="Dromer F."/>
            <person name="Young S.K."/>
            <person name="Zeng Q."/>
            <person name="Gargeya S."/>
            <person name="Fitzgerald M."/>
            <person name="Abouelleil A."/>
            <person name="Alvarado L."/>
            <person name="Berlin A.M."/>
            <person name="Chapman S.B."/>
            <person name="Dewar J."/>
            <person name="Goldberg J."/>
            <person name="Griggs A."/>
            <person name="Gujja S."/>
            <person name="Hansen M."/>
            <person name="Howarth C."/>
            <person name="Imamovic A."/>
            <person name="Larimer J."/>
            <person name="McCowan C."/>
            <person name="Murphy C."/>
            <person name="Pearson M."/>
            <person name="Priest M."/>
            <person name="Roberts A."/>
            <person name="Saif S."/>
            <person name="Shea T."/>
            <person name="Sykes S."/>
            <person name="Wortman J."/>
            <person name="Nusbaum C."/>
            <person name="Birren B."/>
        </authorList>
    </citation>
    <scope>NUCLEOTIDE SEQUENCE [LARGE SCALE GENOMIC DNA]</scope>
    <source>
        <strain evidence="11">CBS 10117</strain>
    </source>
</reference>
<evidence type="ECO:0000313" key="11">
    <source>
        <dbReference type="EMBL" id="OBR85041.1"/>
    </source>
</evidence>
<sequence length="850" mass="95052">MASASASTSRAATPLVRTSGPILVVGQEDRTTENVMARLSKDFPDAESLSRHQQIHARLQLEIMDVREEVARLKGELKTDQDPGKMSKIQTQISQLMLQINVIREKAAEAEAIVKTITTDIQRLDTAKTNLTSAIQMLERWGMLRNAHAQLKDLLPTKRYKDMSQALSAVTHLLTPLKPLSGIPAVAEIFKAAEADRKSIQEKVAVDMDAFFKQDPNKPVDRRTIAEVCHVIDVLGGDFSRNHIIERYLQLQLAEYRRIFKSTDEAGQLDNVPRRYAWFRRILKHHDEEDASLFPPSWEMTRLLVSNFSEYTRSDLANVLAKSTPAVNVLLDALQATLDFEAGLSRRFEMPFEEVTAGGLTSRSGNGSVKWTISSIFDNYFNVYVDAQDRAISDMLSKYRGPRSRSSMEGAMQTESDNPVPIILPSSTELFYFYGQTLEQCEKYTKGEPMRKLSKVFAKWLKVYSGESYRYSTKAGGLGLTGQLRETGRRSFEGRENLQEVRNACMILNTAEYCQNTSLQLEERLKDKIAEEFKEDISFQNERETFSTVISSCINMILRELESSCEPAFAAILKTPWMHLENVSGRSAYIVDLVGSIKQIAEVVRTRVEGKKYIRNFADKAVGVVITRFTQSVIKSRPLKKIGAEQILLDVQAVKACLLDLPEPHPENSTNVYTKYVTKNTGQLETMLKVILAPDDPPEGFVQNYCLLIGDRSFSNFQKILDLKGTPRTDQQKLLDIFLSVTSTNSELSDTSFLTHIDMDPSPSSQVSGTMTNNPSSSGPGSEINRITSPISSNGLFSQHGSSTGLPSLLRSASASAEGHERSETPKAFGDFRRLVNFARRETLGPLGGI</sequence>
<evidence type="ECO:0000256" key="3">
    <source>
        <dbReference type="ARBA" id="ARBA00008628"/>
    </source>
</evidence>
<dbReference type="InterPro" id="IPR038260">
    <property type="entry name" value="Vps53_C_sf"/>
</dbReference>
<dbReference type="PANTHER" id="PTHR12820:SF0">
    <property type="entry name" value="VACUOLAR PROTEIN SORTING-ASSOCIATED PROTEIN 53 HOMOLOG"/>
    <property type="match status" value="1"/>
</dbReference>
<comment type="similarity">
    <text evidence="3">Belongs to the VPS53 family.</text>
</comment>
<dbReference type="OrthoDB" id="10261632at2759"/>
<evidence type="ECO:0000259" key="9">
    <source>
        <dbReference type="Pfam" id="PF04100"/>
    </source>
</evidence>
<feature type="region of interest" description="Disordered" evidence="8">
    <location>
        <begin position="756"/>
        <end position="826"/>
    </location>
</feature>
<keyword evidence="7" id="KW-0175">Coiled coil</keyword>
<evidence type="ECO:0000256" key="5">
    <source>
        <dbReference type="ARBA" id="ARBA00023034"/>
    </source>
</evidence>
<evidence type="ECO:0000256" key="2">
    <source>
        <dbReference type="ARBA" id="ARBA00004481"/>
    </source>
</evidence>
<feature type="compositionally biased region" description="Polar residues" evidence="8">
    <location>
        <begin position="762"/>
        <end position="806"/>
    </location>
</feature>
<keyword evidence="5" id="KW-0333">Golgi apparatus</keyword>